<dbReference type="STRING" id="1095629.A0A0C9XTM2"/>
<feature type="region of interest" description="Disordered" evidence="1">
    <location>
        <begin position="333"/>
        <end position="445"/>
    </location>
</feature>
<organism evidence="3 4">
    <name type="scientific">Laccaria amethystina LaAM-08-1</name>
    <dbReference type="NCBI Taxonomy" id="1095629"/>
    <lineage>
        <taxon>Eukaryota</taxon>
        <taxon>Fungi</taxon>
        <taxon>Dikarya</taxon>
        <taxon>Basidiomycota</taxon>
        <taxon>Agaricomycotina</taxon>
        <taxon>Agaricomycetes</taxon>
        <taxon>Agaricomycetidae</taxon>
        <taxon>Agaricales</taxon>
        <taxon>Agaricineae</taxon>
        <taxon>Hydnangiaceae</taxon>
        <taxon>Laccaria</taxon>
    </lineage>
</organism>
<evidence type="ECO:0000256" key="1">
    <source>
        <dbReference type="SAM" id="MobiDB-lite"/>
    </source>
</evidence>
<feature type="region of interest" description="Disordered" evidence="1">
    <location>
        <begin position="270"/>
        <end position="316"/>
    </location>
</feature>
<reference evidence="3 4" key="1">
    <citation type="submission" date="2014-04" db="EMBL/GenBank/DDBJ databases">
        <authorList>
            <consortium name="DOE Joint Genome Institute"/>
            <person name="Kuo A."/>
            <person name="Kohler A."/>
            <person name="Nagy L.G."/>
            <person name="Floudas D."/>
            <person name="Copeland A."/>
            <person name="Barry K.W."/>
            <person name="Cichocki N."/>
            <person name="Veneault-Fourrey C."/>
            <person name="LaButti K."/>
            <person name="Lindquist E.A."/>
            <person name="Lipzen A."/>
            <person name="Lundell T."/>
            <person name="Morin E."/>
            <person name="Murat C."/>
            <person name="Sun H."/>
            <person name="Tunlid A."/>
            <person name="Henrissat B."/>
            <person name="Grigoriev I.V."/>
            <person name="Hibbett D.S."/>
            <person name="Martin F."/>
            <person name="Nordberg H.P."/>
            <person name="Cantor M.N."/>
            <person name="Hua S.X."/>
        </authorList>
    </citation>
    <scope>NUCLEOTIDE SEQUENCE [LARGE SCALE GENOMIC DNA]</scope>
    <source>
        <strain evidence="3 4">LaAM-08-1</strain>
    </source>
</reference>
<feature type="compositionally biased region" description="Pro residues" evidence="1">
    <location>
        <begin position="282"/>
        <end position="298"/>
    </location>
</feature>
<keyword evidence="2" id="KW-0472">Membrane</keyword>
<protein>
    <submittedName>
        <fullName evidence="3">Unplaced genomic scaffold K443scaffold_78, whole genome shotgun sequence</fullName>
    </submittedName>
</protein>
<dbReference type="Proteomes" id="UP000054477">
    <property type="component" value="Unassembled WGS sequence"/>
</dbReference>
<sequence>MKLARLGALGYALINPYLWPAKVAASIVNRTIDDQLGDSTTGLLPIYSPTRNIWNNQTCSGTQCPIKPNVTQAFHGTYTAGTYHPAMGSMGISMQFTGTAIYVFFILPNHQEDGVTTLTSADFTVDGEAPIPFTHTSVLPPTSFQYDALVFSQSKLSNTLHTLKITATGSASVYLNFDYAIYTHDDSTISSLSAPATTPTLDLQRLTISVKALVGAVVGGIVGGVVFVFVIFLLFRSRHRGGHGFLQRSRVNRIPTPLITDFNGPASGLAVSAPGISDTKPPAVPPPPAPPKPLPPIPLQLQPQAHSSADSEASTAAPQLGIHIFNSWYPTEERGRSSKRHPHSRFPAVQDSAERDEGTRNVLGMSYAPDSVDTDPPSNIQTLHSGEVVLKPPCSKRLPSSVKKASTSSTSQTSARDTSNNSDRSASTPLPTPWISGTKTQEVSRARQEELDNQLRMVQHNIIQLEESRACSVRSVSLRRRTLREAGVTEEEADMSVPDMKEVIRLLREQIRVLKEQQQSAWAQGLSDDPPPGYTPMARRTLQSSTEELSE</sequence>
<feature type="compositionally biased region" description="Polar residues" evidence="1">
    <location>
        <begin position="420"/>
        <end position="441"/>
    </location>
</feature>
<gene>
    <name evidence="3" type="ORF">K443DRAFT_7202</name>
</gene>
<dbReference type="OrthoDB" id="2758521at2759"/>
<feature type="transmembrane region" description="Helical" evidence="2">
    <location>
        <begin position="212"/>
        <end position="235"/>
    </location>
</feature>
<feature type="compositionally biased region" description="Polar residues" evidence="1">
    <location>
        <begin position="306"/>
        <end position="316"/>
    </location>
</feature>
<proteinExistence type="predicted"/>
<dbReference type="AlphaFoldDB" id="A0A0C9XTM2"/>
<keyword evidence="2" id="KW-1133">Transmembrane helix</keyword>
<name>A0A0C9XTM2_9AGAR</name>
<keyword evidence="2" id="KW-0812">Transmembrane</keyword>
<dbReference type="HOGENOM" id="CLU_033259_1_1_1"/>
<dbReference type="EMBL" id="KN838613">
    <property type="protein sequence ID" value="KIK01052.1"/>
    <property type="molecule type" value="Genomic_DNA"/>
</dbReference>
<keyword evidence="4" id="KW-1185">Reference proteome</keyword>
<evidence type="ECO:0000256" key="2">
    <source>
        <dbReference type="SAM" id="Phobius"/>
    </source>
</evidence>
<accession>A0A0C9XTM2</accession>
<reference evidence="4" key="2">
    <citation type="submission" date="2015-01" db="EMBL/GenBank/DDBJ databases">
        <title>Evolutionary Origins and Diversification of the Mycorrhizal Mutualists.</title>
        <authorList>
            <consortium name="DOE Joint Genome Institute"/>
            <consortium name="Mycorrhizal Genomics Consortium"/>
            <person name="Kohler A."/>
            <person name="Kuo A."/>
            <person name="Nagy L.G."/>
            <person name="Floudas D."/>
            <person name="Copeland A."/>
            <person name="Barry K.W."/>
            <person name="Cichocki N."/>
            <person name="Veneault-Fourrey C."/>
            <person name="LaButti K."/>
            <person name="Lindquist E.A."/>
            <person name="Lipzen A."/>
            <person name="Lundell T."/>
            <person name="Morin E."/>
            <person name="Murat C."/>
            <person name="Riley R."/>
            <person name="Ohm R."/>
            <person name="Sun H."/>
            <person name="Tunlid A."/>
            <person name="Henrissat B."/>
            <person name="Grigoriev I.V."/>
            <person name="Hibbett D.S."/>
            <person name="Martin F."/>
        </authorList>
    </citation>
    <scope>NUCLEOTIDE SEQUENCE [LARGE SCALE GENOMIC DNA]</scope>
    <source>
        <strain evidence="4">LaAM-08-1</strain>
    </source>
</reference>
<evidence type="ECO:0000313" key="4">
    <source>
        <dbReference type="Proteomes" id="UP000054477"/>
    </source>
</evidence>
<dbReference type="Gene3D" id="2.60.120.260">
    <property type="entry name" value="Galactose-binding domain-like"/>
    <property type="match status" value="1"/>
</dbReference>
<feature type="region of interest" description="Disordered" evidence="1">
    <location>
        <begin position="518"/>
        <end position="551"/>
    </location>
</feature>
<feature type="compositionally biased region" description="Low complexity" evidence="1">
    <location>
        <begin position="400"/>
        <end position="419"/>
    </location>
</feature>
<evidence type="ECO:0000313" key="3">
    <source>
        <dbReference type="EMBL" id="KIK01052.1"/>
    </source>
</evidence>
<feature type="compositionally biased region" description="Polar residues" evidence="1">
    <location>
        <begin position="541"/>
        <end position="551"/>
    </location>
</feature>